<dbReference type="AlphaFoldDB" id="A0A1J4MQ88"/>
<dbReference type="Proteomes" id="UP000186804">
    <property type="component" value="Unassembled WGS sequence"/>
</dbReference>
<name>A0A1J4MQ88_9CRYT</name>
<comment type="caution">
    <text evidence="1">The sequence shown here is derived from an EMBL/GenBank/DDBJ whole genome shotgun (WGS) entry which is preliminary data.</text>
</comment>
<keyword evidence="2" id="KW-1185">Reference proteome</keyword>
<gene>
    <name evidence="1" type="ORF">cand_027000</name>
</gene>
<sequence>MSFTEEERPECVTTPRCSKFKSDDMWIHAPDARRATKMLIFYDEEDIDCVDDFCTSNTTFTSLNIDDVSTPKIEKKTVIDCRPSILSTADAHRLSIDDEDYEGDIFDDNISYTVRHNCISPELTKKIKCPITINKRRRDSYGDSLELASIMRKILKIS</sequence>
<accession>A0A1J4MQ88</accession>
<dbReference type="EMBL" id="LRBS01000066">
    <property type="protein sequence ID" value="OII76409.1"/>
    <property type="molecule type" value="Genomic_DNA"/>
</dbReference>
<evidence type="ECO:0000313" key="1">
    <source>
        <dbReference type="EMBL" id="OII76409.1"/>
    </source>
</evidence>
<dbReference type="GeneID" id="92366884"/>
<reference evidence="1 2" key="1">
    <citation type="submission" date="2016-10" db="EMBL/GenBank/DDBJ databases">
        <title>Reductive evolution of mitochondrial metabolism and differential evolution of invasion-related proteins in Cryptosporidium.</title>
        <authorList>
            <person name="Liu S."/>
            <person name="Roellig D.M."/>
            <person name="Guo Y."/>
            <person name="Li N."/>
            <person name="Frace M.A."/>
            <person name="Tang K."/>
            <person name="Zhang L."/>
            <person name="Feng Y."/>
            <person name="Xiao L."/>
        </authorList>
    </citation>
    <scope>NUCLEOTIDE SEQUENCE [LARGE SCALE GENOMIC DNA]</scope>
    <source>
        <strain evidence="1">30847</strain>
    </source>
</reference>
<dbReference type="OrthoDB" id="10282490at2759"/>
<dbReference type="RefSeq" id="XP_067068255.1">
    <property type="nucleotide sequence ID" value="XM_067212928.1"/>
</dbReference>
<protein>
    <submittedName>
        <fullName evidence="1">Uncharacterized protein</fullName>
    </submittedName>
</protein>
<dbReference type="VEuPathDB" id="CryptoDB:cand_027000"/>
<evidence type="ECO:0000313" key="2">
    <source>
        <dbReference type="Proteomes" id="UP000186804"/>
    </source>
</evidence>
<proteinExistence type="predicted"/>
<organism evidence="1 2">
    <name type="scientific">Cryptosporidium andersoni</name>
    <dbReference type="NCBI Taxonomy" id="117008"/>
    <lineage>
        <taxon>Eukaryota</taxon>
        <taxon>Sar</taxon>
        <taxon>Alveolata</taxon>
        <taxon>Apicomplexa</taxon>
        <taxon>Conoidasida</taxon>
        <taxon>Coccidia</taxon>
        <taxon>Eucoccidiorida</taxon>
        <taxon>Eimeriorina</taxon>
        <taxon>Cryptosporidiidae</taxon>
        <taxon>Cryptosporidium</taxon>
    </lineage>
</organism>